<dbReference type="PANTHER" id="PTHR30250:SF10">
    <property type="entry name" value="LIPOPOLYSACCHARIDE BIOSYNTHESIS PROTEIN WZXC"/>
    <property type="match status" value="1"/>
</dbReference>
<keyword evidence="3" id="KW-1003">Cell membrane</keyword>
<organism evidence="8 9">
    <name type="scientific">Bacillus cereus</name>
    <dbReference type="NCBI Taxonomy" id="1396"/>
    <lineage>
        <taxon>Bacteria</taxon>
        <taxon>Bacillati</taxon>
        <taxon>Bacillota</taxon>
        <taxon>Bacilli</taxon>
        <taxon>Bacillales</taxon>
        <taxon>Bacillaceae</taxon>
        <taxon>Bacillus</taxon>
        <taxon>Bacillus cereus group</taxon>
    </lineage>
</organism>
<dbReference type="AlphaFoldDB" id="A0A2B0LWN4"/>
<dbReference type="InterPro" id="IPR050833">
    <property type="entry name" value="Poly_Biosynth_Transport"/>
</dbReference>
<evidence type="ECO:0000256" key="3">
    <source>
        <dbReference type="ARBA" id="ARBA00022475"/>
    </source>
</evidence>
<feature type="transmembrane region" description="Helical" evidence="7">
    <location>
        <begin position="53"/>
        <end position="75"/>
    </location>
</feature>
<comment type="subcellular location">
    <subcellularLocation>
        <location evidence="1">Cell membrane</location>
        <topology evidence="1">Multi-pass membrane protein</topology>
    </subcellularLocation>
</comment>
<feature type="transmembrane region" description="Helical" evidence="7">
    <location>
        <begin position="162"/>
        <end position="180"/>
    </location>
</feature>
<evidence type="ECO:0000313" key="8">
    <source>
        <dbReference type="EMBL" id="PFK38338.1"/>
    </source>
</evidence>
<dbReference type="Pfam" id="PF13440">
    <property type="entry name" value="Polysacc_synt_3"/>
    <property type="match status" value="1"/>
</dbReference>
<evidence type="ECO:0000256" key="2">
    <source>
        <dbReference type="ARBA" id="ARBA00007430"/>
    </source>
</evidence>
<feature type="transmembrane region" description="Helical" evidence="7">
    <location>
        <begin position="308"/>
        <end position="326"/>
    </location>
</feature>
<accession>A0A2B0LWN4</accession>
<keyword evidence="6 7" id="KW-0472">Membrane</keyword>
<keyword evidence="4 7" id="KW-0812">Transmembrane</keyword>
<feature type="transmembrane region" description="Helical" evidence="7">
    <location>
        <begin position="338"/>
        <end position="359"/>
    </location>
</feature>
<protein>
    <submittedName>
        <fullName evidence="8">Lipopolysaccharide biosynthesis protein</fullName>
    </submittedName>
</protein>
<feature type="transmembrane region" description="Helical" evidence="7">
    <location>
        <begin position="265"/>
        <end position="287"/>
    </location>
</feature>
<dbReference type="CDD" id="cd13127">
    <property type="entry name" value="MATE_tuaB_like"/>
    <property type="match status" value="1"/>
</dbReference>
<evidence type="ECO:0000256" key="1">
    <source>
        <dbReference type="ARBA" id="ARBA00004651"/>
    </source>
</evidence>
<feature type="transmembrane region" description="Helical" evidence="7">
    <location>
        <begin position="186"/>
        <end position="206"/>
    </location>
</feature>
<name>A0A2B0LWN4_BACCE</name>
<proteinExistence type="inferred from homology"/>
<feature type="transmembrane region" description="Helical" evidence="7">
    <location>
        <begin position="96"/>
        <end position="116"/>
    </location>
</feature>
<evidence type="ECO:0000256" key="5">
    <source>
        <dbReference type="ARBA" id="ARBA00022989"/>
    </source>
</evidence>
<feature type="transmembrane region" description="Helical" evidence="7">
    <location>
        <begin position="128"/>
        <end position="150"/>
    </location>
</feature>
<comment type="similarity">
    <text evidence="2">Belongs to the polysaccharide synthase family.</text>
</comment>
<gene>
    <name evidence="8" type="ORF">COI93_14375</name>
</gene>
<comment type="caution">
    <text evidence="8">The sequence shown here is derived from an EMBL/GenBank/DDBJ whole genome shotgun (WGS) entry which is preliminary data.</text>
</comment>
<sequence>MLNIYLEVVILKNAELKGKIISATKWSAFSQIAAKVIAPITNMILARILAPEAFGILAIITMIISFVDMFTDAGFQKYLVQREFTDNEEKIKYTNVAFWTNLGLSFGLWGVIAIFNESIAELVGNPELGMVIIIACVQIPITAFSSIQMALYRRNFNFKTLFFVRMISVFMPLVVTIPLALIGLNYWALIIGTIYGRIADAVILTVKSEWKPKFFYSLEILKDMLSFSIWSLIEAISIWLTVWIDALIIGSFLNEYYVGLYKTSTTMVNSLLALITGATTPILFSALSRLQHDNERFNQTFFKMQRGISILVFPMGIGVFLYSKLATQILLGDKWIEASGVIGVWALSSSITIIFGHYCSEVYRAKGRPKLSFLAQMLHLVVLVPVCVISAKYGFWALVYTRSWIRLEGILVHFLLMKYVIGFPVMKMISNVFPMIISSVIMGFIGHFLKQLNDSFYWDFISIFICVISYFSFLFLFPKVRKEVILMIKRLIPKI</sequence>
<evidence type="ECO:0000256" key="6">
    <source>
        <dbReference type="ARBA" id="ARBA00023136"/>
    </source>
</evidence>
<evidence type="ECO:0000256" key="4">
    <source>
        <dbReference type="ARBA" id="ARBA00022692"/>
    </source>
</evidence>
<dbReference type="PANTHER" id="PTHR30250">
    <property type="entry name" value="PST FAMILY PREDICTED COLANIC ACID TRANSPORTER"/>
    <property type="match status" value="1"/>
</dbReference>
<feature type="transmembrane region" description="Helical" evidence="7">
    <location>
        <begin position="455"/>
        <end position="477"/>
    </location>
</feature>
<dbReference type="GO" id="GO:0005886">
    <property type="term" value="C:plasma membrane"/>
    <property type="evidence" value="ECO:0007669"/>
    <property type="project" value="UniProtKB-SubCell"/>
</dbReference>
<dbReference type="EMBL" id="NUWN01000054">
    <property type="protein sequence ID" value="PFK38338.1"/>
    <property type="molecule type" value="Genomic_DNA"/>
</dbReference>
<feature type="transmembrane region" description="Helical" evidence="7">
    <location>
        <begin position="371"/>
        <end position="391"/>
    </location>
</feature>
<dbReference type="Proteomes" id="UP000242656">
    <property type="component" value="Unassembled WGS sequence"/>
</dbReference>
<feature type="transmembrane region" description="Helical" evidence="7">
    <location>
        <begin position="227"/>
        <end position="253"/>
    </location>
</feature>
<evidence type="ECO:0000256" key="7">
    <source>
        <dbReference type="SAM" id="Phobius"/>
    </source>
</evidence>
<keyword evidence="5 7" id="KW-1133">Transmembrane helix</keyword>
<evidence type="ECO:0000313" key="9">
    <source>
        <dbReference type="Proteomes" id="UP000242656"/>
    </source>
</evidence>
<feature type="transmembrane region" description="Helical" evidence="7">
    <location>
        <begin position="428"/>
        <end position="449"/>
    </location>
</feature>
<reference evidence="8 9" key="1">
    <citation type="submission" date="2017-09" db="EMBL/GenBank/DDBJ databases">
        <title>Large-scale bioinformatics analysis of Bacillus genomes uncovers conserved roles of natural products in bacterial physiology.</title>
        <authorList>
            <consortium name="Agbiome Team Llc"/>
            <person name="Bleich R.M."/>
            <person name="Grubbs K.J."/>
            <person name="Santa Maria K.C."/>
            <person name="Allen S.E."/>
            <person name="Farag S."/>
            <person name="Shank E.A."/>
            <person name="Bowers A."/>
        </authorList>
    </citation>
    <scope>NUCLEOTIDE SEQUENCE [LARGE SCALE GENOMIC DNA]</scope>
    <source>
        <strain evidence="8 9">AFS083043</strain>
    </source>
</reference>
<feature type="transmembrane region" description="Helical" evidence="7">
    <location>
        <begin position="403"/>
        <end position="421"/>
    </location>
</feature>